<proteinExistence type="predicted"/>
<feature type="transmembrane region" description="Helical" evidence="1">
    <location>
        <begin position="155"/>
        <end position="180"/>
    </location>
</feature>
<dbReference type="EMBL" id="JBHULN010000001">
    <property type="protein sequence ID" value="MFD2569620.1"/>
    <property type="molecule type" value="Genomic_DNA"/>
</dbReference>
<gene>
    <name evidence="2" type="ORF">ACFSUS_03190</name>
</gene>
<reference evidence="3" key="1">
    <citation type="journal article" date="2019" name="Int. J. Syst. Evol. Microbiol.">
        <title>The Global Catalogue of Microorganisms (GCM) 10K type strain sequencing project: providing services to taxonomists for standard genome sequencing and annotation.</title>
        <authorList>
            <consortium name="The Broad Institute Genomics Platform"/>
            <consortium name="The Broad Institute Genome Sequencing Center for Infectious Disease"/>
            <person name="Wu L."/>
            <person name="Ma J."/>
        </authorList>
    </citation>
    <scope>NUCLEOTIDE SEQUENCE [LARGE SCALE GENOMIC DNA]</scope>
    <source>
        <strain evidence="3">KCTC 42805</strain>
    </source>
</reference>
<dbReference type="RefSeq" id="WP_381518953.1">
    <property type="nucleotide sequence ID" value="NZ_JBHULN010000001.1"/>
</dbReference>
<keyword evidence="1" id="KW-0812">Transmembrane</keyword>
<protein>
    <recommendedName>
        <fullName evidence="4">ABC transporter permease</fullName>
    </recommendedName>
</protein>
<evidence type="ECO:0000313" key="2">
    <source>
        <dbReference type="EMBL" id="MFD2569620.1"/>
    </source>
</evidence>
<keyword evidence="1" id="KW-0472">Membrane</keyword>
<comment type="caution">
    <text evidence="2">The sequence shown here is derived from an EMBL/GenBank/DDBJ whole genome shotgun (WGS) entry which is preliminary data.</text>
</comment>
<feature type="transmembrane region" description="Helical" evidence="1">
    <location>
        <begin position="187"/>
        <end position="207"/>
    </location>
</feature>
<accession>A0ABW5LY72</accession>
<keyword evidence="1" id="KW-1133">Transmembrane helix</keyword>
<name>A0ABW5LY72_9BACT</name>
<feature type="transmembrane region" description="Helical" evidence="1">
    <location>
        <begin position="249"/>
        <end position="269"/>
    </location>
</feature>
<evidence type="ECO:0000313" key="3">
    <source>
        <dbReference type="Proteomes" id="UP001597469"/>
    </source>
</evidence>
<dbReference type="Proteomes" id="UP001597469">
    <property type="component" value="Unassembled WGS sequence"/>
</dbReference>
<sequence length="274" mass="31531">MNQTFSLTRFGRLSRKYFIDNRGALLANVGLLVGVLILMTFMFYRAYPMAVDRNRQVPFFIIGLAAWYVFTWQQADVLNEPKRAITYLLQPASQLEKIALMWLVSGVGFLLTYLLLFTLIDGLGVYYINQRQWTPEQQKIVGSYKLRSWFESAEFFRVSATVWGLSVLLHPFALVFSLWIRKYTFPLVALLAFLLLFLGIFLNSALLRSLTGANDVTSIIPFSNFITSSPTDKSIYRTVHFPQPIANQIRYSVGALAILLLYITAFYRLKEREV</sequence>
<evidence type="ECO:0008006" key="4">
    <source>
        <dbReference type="Google" id="ProtNLM"/>
    </source>
</evidence>
<feature type="transmembrane region" description="Helical" evidence="1">
    <location>
        <begin position="59"/>
        <end position="78"/>
    </location>
</feature>
<evidence type="ECO:0000256" key="1">
    <source>
        <dbReference type="SAM" id="Phobius"/>
    </source>
</evidence>
<organism evidence="2 3">
    <name type="scientific">Spirosoma soli</name>
    <dbReference type="NCBI Taxonomy" id="1770529"/>
    <lineage>
        <taxon>Bacteria</taxon>
        <taxon>Pseudomonadati</taxon>
        <taxon>Bacteroidota</taxon>
        <taxon>Cytophagia</taxon>
        <taxon>Cytophagales</taxon>
        <taxon>Cytophagaceae</taxon>
        <taxon>Spirosoma</taxon>
    </lineage>
</organism>
<feature type="transmembrane region" description="Helical" evidence="1">
    <location>
        <begin position="25"/>
        <end position="47"/>
    </location>
</feature>
<keyword evidence="3" id="KW-1185">Reference proteome</keyword>
<feature type="transmembrane region" description="Helical" evidence="1">
    <location>
        <begin position="99"/>
        <end position="120"/>
    </location>
</feature>